<proteinExistence type="inferred from homology"/>
<accession>A0A098S2K6</accession>
<protein>
    <recommendedName>
        <fullName evidence="4">Glucokinase</fullName>
    </recommendedName>
</protein>
<dbReference type="Pfam" id="PF00480">
    <property type="entry name" value="ROK"/>
    <property type="match status" value="1"/>
</dbReference>
<evidence type="ECO:0008006" key="4">
    <source>
        <dbReference type="Google" id="ProtNLM"/>
    </source>
</evidence>
<dbReference type="AlphaFoldDB" id="A0A098S2K6"/>
<comment type="similarity">
    <text evidence="1">Belongs to the ROK (NagC/XylR) family.</text>
</comment>
<comment type="caution">
    <text evidence="2">The sequence shown here is derived from an EMBL/GenBank/DDBJ whole genome shotgun (WGS) entry which is preliminary data.</text>
</comment>
<dbReference type="SUPFAM" id="SSF53067">
    <property type="entry name" value="Actin-like ATPase domain"/>
    <property type="match status" value="1"/>
</dbReference>
<dbReference type="Gene3D" id="3.30.420.40">
    <property type="match status" value="2"/>
</dbReference>
<dbReference type="InterPro" id="IPR000600">
    <property type="entry name" value="ROK"/>
</dbReference>
<organism evidence="2 3">
    <name type="scientific">Phaeodactylibacter xiamenensis</name>
    <dbReference type="NCBI Taxonomy" id="1524460"/>
    <lineage>
        <taxon>Bacteria</taxon>
        <taxon>Pseudomonadati</taxon>
        <taxon>Bacteroidota</taxon>
        <taxon>Saprospiria</taxon>
        <taxon>Saprospirales</taxon>
        <taxon>Haliscomenobacteraceae</taxon>
        <taxon>Phaeodactylibacter</taxon>
    </lineage>
</organism>
<evidence type="ECO:0000313" key="2">
    <source>
        <dbReference type="EMBL" id="KGE85397.1"/>
    </source>
</evidence>
<dbReference type="PANTHER" id="PTHR18964">
    <property type="entry name" value="ROK (REPRESSOR, ORF, KINASE) FAMILY"/>
    <property type="match status" value="1"/>
</dbReference>
<dbReference type="STRING" id="1524460.IX84_28330"/>
<evidence type="ECO:0000256" key="1">
    <source>
        <dbReference type="ARBA" id="ARBA00006479"/>
    </source>
</evidence>
<dbReference type="Proteomes" id="UP000029736">
    <property type="component" value="Unassembled WGS sequence"/>
</dbReference>
<gene>
    <name evidence="2" type="ORF">IX84_28330</name>
</gene>
<sequence length="318" mass="33147">MLSTLALGVDIGGTSTKLSLVDRSGVILQRAVFPTQSNGQTDYPTTLVEAMQKLLQYAPYPLEGIGVGAPGCDPVSGYISYAVNLPFSTPFPIRDFLSQKLCAHTVLVKDSTAAALGEKMWGGARQMENFVLVALGTGLGSAFYINGKIVEGGHGLASELGHTIAVPDGRKCSCGRHGCLETYVSATGLRRTCQALMGQEIIPSALRELPQSALTAKTISLAAKEGDPLAQMALEDLSRRLGNALAAIVLQTDPEGIFLSGGLSNAGPMLAERVAHHMNAQLLPAFRGKVKVEVSRLGADTAGTLGAAAQVYLGAPVT</sequence>
<dbReference type="EMBL" id="JPOS01000090">
    <property type="protein sequence ID" value="KGE85397.1"/>
    <property type="molecule type" value="Genomic_DNA"/>
</dbReference>
<dbReference type="PANTHER" id="PTHR18964:SF149">
    <property type="entry name" value="BIFUNCTIONAL UDP-N-ACETYLGLUCOSAMINE 2-EPIMERASE_N-ACETYLMANNOSAMINE KINASE"/>
    <property type="match status" value="1"/>
</dbReference>
<dbReference type="InterPro" id="IPR043129">
    <property type="entry name" value="ATPase_NBD"/>
</dbReference>
<name>A0A098S2K6_9BACT</name>
<evidence type="ECO:0000313" key="3">
    <source>
        <dbReference type="Proteomes" id="UP000029736"/>
    </source>
</evidence>
<reference evidence="2 3" key="1">
    <citation type="journal article" date="2014" name="Int. J. Syst. Evol. Microbiol.">
        <title>Phaeodactylibacter xiamenensis gen. nov., sp. nov., a member of the family Saprospiraceae isolated from the marine alga Phaeodactylum tricornutum.</title>
        <authorList>
            <person name="Chen Z.Jr."/>
            <person name="Lei X."/>
            <person name="Lai Q."/>
            <person name="Li Y."/>
            <person name="Zhang B."/>
            <person name="Zhang J."/>
            <person name="Zhang H."/>
            <person name="Yang L."/>
            <person name="Zheng W."/>
            <person name="Tian Y."/>
            <person name="Yu Z."/>
            <person name="Xu H.Jr."/>
            <person name="Zheng T."/>
        </authorList>
    </citation>
    <scope>NUCLEOTIDE SEQUENCE [LARGE SCALE GENOMIC DNA]</scope>
    <source>
        <strain evidence="2 3">KD52</strain>
    </source>
</reference>
<keyword evidence="3" id="KW-1185">Reference proteome</keyword>